<dbReference type="AlphaFoldDB" id="F1A5E0"/>
<dbReference type="KEGG" id="dpp:DICPUDRAFT_93304"/>
<name>F1A5E0_DICPU</name>
<sequence length="140" mass="16900">MDIKLKEATSPKPTNQELLVKSPTYSRTKEERRENCGEMNHEFYLRNVSEKAELDNKRSQEIVDHNLREMSNERKEKSFEVNQELERGLEQRDKYIFEISEKGRKDVDHANKVHDRVMKNREKEINDYQLKENKKHLPQQ</sequence>
<dbReference type="GeneID" id="10510607"/>
<dbReference type="OMA" id="HEFYLRN"/>
<dbReference type="eggNOG" id="ENOG502RIGD">
    <property type="taxonomic scope" value="Eukaryota"/>
</dbReference>
<evidence type="ECO:0000313" key="3">
    <source>
        <dbReference type="Proteomes" id="UP000001064"/>
    </source>
</evidence>
<protein>
    <submittedName>
        <fullName evidence="2">Uncharacterized protein</fullName>
    </submittedName>
</protein>
<proteinExistence type="predicted"/>
<dbReference type="FunCoup" id="F1A5E0">
    <property type="interactions" value="398"/>
</dbReference>
<evidence type="ECO:0000256" key="1">
    <source>
        <dbReference type="SAM" id="MobiDB-lite"/>
    </source>
</evidence>
<dbReference type="VEuPathDB" id="AmoebaDB:DICPUDRAFT_93304"/>
<evidence type="ECO:0000313" key="2">
    <source>
        <dbReference type="EMBL" id="EGC28593.1"/>
    </source>
</evidence>
<reference evidence="3" key="1">
    <citation type="journal article" date="2011" name="Genome Biol.">
        <title>Comparative genomics of the social amoebae Dictyostelium discoideum and Dictyostelium purpureum.</title>
        <authorList>
            <consortium name="US DOE Joint Genome Institute (JGI-PGF)"/>
            <person name="Sucgang R."/>
            <person name="Kuo A."/>
            <person name="Tian X."/>
            <person name="Salerno W."/>
            <person name="Parikh A."/>
            <person name="Feasley C.L."/>
            <person name="Dalin E."/>
            <person name="Tu H."/>
            <person name="Huang E."/>
            <person name="Barry K."/>
            <person name="Lindquist E."/>
            <person name="Shapiro H."/>
            <person name="Bruce D."/>
            <person name="Schmutz J."/>
            <person name="Salamov A."/>
            <person name="Fey P."/>
            <person name="Gaudet P."/>
            <person name="Anjard C."/>
            <person name="Babu M.M."/>
            <person name="Basu S."/>
            <person name="Bushmanova Y."/>
            <person name="van der Wel H."/>
            <person name="Katoh-Kurasawa M."/>
            <person name="Dinh C."/>
            <person name="Coutinho P.M."/>
            <person name="Saito T."/>
            <person name="Elias M."/>
            <person name="Schaap P."/>
            <person name="Kay R.R."/>
            <person name="Henrissat B."/>
            <person name="Eichinger L."/>
            <person name="Rivero F."/>
            <person name="Putnam N.H."/>
            <person name="West C.M."/>
            <person name="Loomis W.F."/>
            <person name="Chisholm R.L."/>
            <person name="Shaulsky G."/>
            <person name="Strassmann J.E."/>
            <person name="Queller D.C."/>
            <person name="Kuspa A."/>
            <person name="Grigoriev I.V."/>
        </authorList>
    </citation>
    <scope>NUCLEOTIDE SEQUENCE [LARGE SCALE GENOMIC DNA]</scope>
    <source>
        <strain evidence="3">QSDP1</strain>
    </source>
</reference>
<dbReference type="OrthoDB" id="10624726at2759"/>
<feature type="region of interest" description="Disordered" evidence="1">
    <location>
        <begin position="119"/>
        <end position="140"/>
    </location>
</feature>
<dbReference type="EMBL" id="GL871590">
    <property type="protein sequence ID" value="EGC28593.1"/>
    <property type="molecule type" value="Genomic_DNA"/>
</dbReference>
<organism evidence="2 3">
    <name type="scientific">Dictyostelium purpureum</name>
    <name type="common">Slime mold</name>
    <dbReference type="NCBI Taxonomy" id="5786"/>
    <lineage>
        <taxon>Eukaryota</taxon>
        <taxon>Amoebozoa</taxon>
        <taxon>Evosea</taxon>
        <taxon>Eumycetozoa</taxon>
        <taxon>Dictyostelia</taxon>
        <taxon>Dictyosteliales</taxon>
        <taxon>Dictyosteliaceae</taxon>
        <taxon>Dictyostelium</taxon>
    </lineage>
</organism>
<gene>
    <name evidence="2" type="ORF">DICPUDRAFT_93304</name>
</gene>
<dbReference type="Proteomes" id="UP000001064">
    <property type="component" value="Unassembled WGS sequence"/>
</dbReference>
<keyword evidence="3" id="KW-1185">Reference proteome</keyword>
<accession>F1A5E0</accession>
<feature type="compositionally biased region" description="Basic and acidic residues" evidence="1">
    <location>
        <begin position="119"/>
        <end position="132"/>
    </location>
</feature>
<dbReference type="InParanoid" id="F1A5E0"/>
<dbReference type="RefSeq" id="XP_003294882.1">
    <property type="nucleotide sequence ID" value="XM_003294834.1"/>
</dbReference>